<dbReference type="GO" id="GO:0005345">
    <property type="term" value="F:purine nucleobase transmembrane transporter activity"/>
    <property type="evidence" value="ECO:0007669"/>
    <property type="project" value="UniProtKB-UniRule"/>
</dbReference>
<feature type="transmembrane region" description="Helical" evidence="6">
    <location>
        <begin position="142"/>
        <end position="162"/>
    </location>
</feature>
<accession>A0AAV3NLI2</accession>
<feature type="transmembrane region" description="Helical" evidence="6">
    <location>
        <begin position="214"/>
        <end position="233"/>
    </location>
</feature>
<keyword evidence="4 6" id="KW-1133">Transmembrane helix</keyword>
<dbReference type="PROSITE" id="PS50206">
    <property type="entry name" value="RHODANESE_3"/>
    <property type="match status" value="1"/>
</dbReference>
<keyword evidence="5 6" id="KW-0472">Membrane</keyword>
<dbReference type="GO" id="GO:0016020">
    <property type="term" value="C:membrane"/>
    <property type="evidence" value="ECO:0007669"/>
    <property type="project" value="UniProtKB-SubCell"/>
</dbReference>
<dbReference type="EMBL" id="BAABME010015205">
    <property type="protein sequence ID" value="GAA0139951.1"/>
    <property type="molecule type" value="Genomic_DNA"/>
</dbReference>
<dbReference type="GO" id="GO:0015211">
    <property type="term" value="F:purine nucleoside transmembrane transporter activity"/>
    <property type="evidence" value="ECO:0007669"/>
    <property type="project" value="UniProtKB-UniRule"/>
</dbReference>
<evidence type="ECO:0000256" key="3">
    <source>
        <dbReference type="ARBA" id="ARBA00022692"/>
    </source>
</evidence>
<feature type="transmembrane region" description="Helical" evidence="6">
    <location>
        <begin position="281"/>
        <end position="302"/>
    </location>
</feature>
<dbReference type="AlphaFoldDB" id="A0AAV3NLI2"/>
<feature type="transmembrane region" description="Helical" evidence="6">
    <location>
        <begin position="308"/>
        <end position="327"/>
    </location>
</feature>
<comment type="subcellular location">
    <subcellularLocation>
        <location evidence="6">Membrane</location>
        <topology evidence="6">Multi-pass membrane protein</topology>
    </subcellularLocation>
</comment>
<feature type="transmembrane region" description="Helical" evidence="6">
    <location>
        <begin position="44"/>
        <end position="64"/>
    </location>
</feature>
<evidence type="ECO:0000256" key="2">
    <source>
        <dbReference type="ARBA" id="ARBA00022448"/>
    </source>
</evidence>
<dbReference type="PANTHER" id="PTHR31376">
    <property type="entry name" value="OS09G0467300 PROTEIN-RELATED"/>
    <property type="match status" value="1"/>
</dbReference>
<name>A0AAV3NLI2_LITER</name>
<feature type="transmembrane region" description="Helical" evidence="6">
    <location>
        <begin position="12"/>
        <end position="32"/>
    </location>
</feature>
<dbReference type="Pfam" id="PF16913">
    <property type="entry name" value="PUNUT"/>
    <property type="match status" value="1"/>
</dbReference>
<feature type="transmembrane region" description="Helical" evidence="6">
    <location>
        <begin position="174"/>
        <end position="194"/>
    </location>
</feature>
<reference evidence="8 9" key="1">
    <citation type="submission" date="2024-01" db="EMBL/GenBank/DDBJ databases">
        <title>The complete chloroplast genome sequence of Lithospermum erythrorhizon: insights into the phylogenetic relationship among Boraginaceae species and the maternal lineages of purple gromwells.</title>
        <authorList>
            <person name="Okada T."/>
            <person name="Watanabe K."/>
        </authorList>
    </citation>
    <scope>NUCLEOTIDE SEQUENCE [LARGE SCALE GENOMIC DNA]</scope>
</reference>
<evidence type="ECO:0000259" key="7">
    <source>
        <dbReference type="PROSITE" id="PS50206"/>
    </source>
</evidence>
<keyword evidence="9" id="KW-1185">Reference proteome</keyword>
<keyword evidence="3 6" id="KW-0812">Transmembrane</keyword>
<keyword evidence="2 6" id="KW-0813">Transport</keyword>
<evidence type="ECO:0000256" key="4">
    <source>
        <dbReference type="ARBA" id="ARBA00022989"/>
    </source>
</evidence>
<organism evidence="8 9">
    <name type="scientific">Lithospermum erythrorhizon</name>
    <name type="common">Purple gromwell</name>
    <name type="synonym">Lithospermum officinale var. erythrorhizon</name>
    <dbReference type="NCBI Taxonomy" id="34254"/>
    <lineage>
        <taxon>Eukaryota</taxon>
        <taxon>Viridiplantae</taxon>
        <taxon>Streptophyta</taxon>
        <taxon>Embryophyta</taxon>
        <taxon>Tracheophyta</taxon>
        <taxon>Spermatophyta</taxon>
        <taxon>Magnoliopsida</taxon>
        <taxon>eudicotyledons</taxon>
        <taxon>Gunneridae</taxon>
        <taxon>Pentapetalae</taxon>
        <taxon>asterids</taxon>
        <taxon>lamiids</taxon>
        <taxon>Boraginales</taxon>
        <taxon>Boraginaceae</taxon>
        <taxon>Boraginoideae</taxon>
        <taxon>Lithospermeae</taxon>
        <taxon>Lithospermum</taxon>
    </lineage>
</organism>
<dbReference type="InterPro" id="IPR030182">
    <property type="entry name" value="PUP_plant"/>
</dbReference>
<dbReference type="Proteomes" id="UP001454036">
    <property type="component" value="Unassembled WGS sequence"/>
</dbReference>
<evidence type="ECO:0000256" key="1">
    <source>
        <dbReference type="ARBA" id="ARBA00006213"/>
    </source>
</evidence>
<evidence type="ECO:0000313" key="8">
    <source>
        <dbReference type="EMBL" id="GAA0139951.1"/>
    </source>
</evidence>
<feature type="transmembrane region" description="Helical" evidence="6">
    <location>
        <begin position="253"/>
        <end position="274"/>
    </location>
</feature>
<dbReference type="PANTHER" id="PTHR31376:SF105">
    <property type="entry name" value="PURINE PERMEASE-RELATED"/>
    <property type="match status" value="1"/>
</dbReference>
<feature type="transmembrane region" description="Helical" evidence="6">
    <location>
        <begin position="85"/>
        <end position="105"/>
    </location>
</feature>
<feature type="domain" description="Rhodanese" evidence="7">
    <location>
        <begin position="32"/>
        <end position="54"/>
    </location>
</feature>
<evidence type="ECO:0000256" key="6">
    <source>
        <dbReference type="RuleBase" id="RU368015"/>
    </source>
</evidence>
<comment type="caution">
    <text evidence="8">The sequence shown here is derived from an EMBL/GenBank/DDBJ whole genome shotgun (WGS) entry which is preliminary data.</text>
</comment>
<comment type="similarity">
    <text evidence="1 6">Belongs to the purine permeases (TC 2.A.7.14) family.</text>
</comment>
<proteinExistence type="inferred from homology"/>
<evidence type="ECO:0000256" key="5">
    <source>
        <dbReference type="ARBA" id="ARBA00023136"/>
    </source>
</evidence>
<evidence type="ECO:0000313" key="9">
    <source>
        <dbReference type="Proteomes" id="UP001454036"/>
    </source>
</evidence>
<dbReference type="InterPro" id="IPR001763">
    <property type="entry name" value="Rhodanese-like_dom"/>
</dbReference>
<feature type="transmembrane region" description="Helical" evidence="6">
    <location>
        <begin position="117"/>
        <end position="135"/>
    </location>
</feature>
<gene>
    <name evidence="8" type="ORF">LIER_35165</name>
</gene>
<protein>
    <recommendedName>
        <fullName evidence="6">Probable purine permease</fullName>
    </recommendedName>
</protein>
<sequence length="357" mass="39375">MEAELASSKWRIPLLILSSILLILGTCTGPLFTRLYFLHGGKSYWLSAGLETTACPLILLPLTISYINRRRKGGDSGSFFLIKPYLYKCSAIAGLLFGLVNFFYASGSSALPVSTSALIYSSQLSFTAVFAYFLVSQRFNIYSTNTIVSLTLGAVILGFQSSSDAPEGESMSHYVMGFVLMLLAALLNAFVLPFMELAYKKAKQEINYSLVMEFNMMMGVFATSFCALGWFISTDFKDIVQEAKESDLGETNYYLVLALIAISWQGTLLGINGVIFCSSSLLSGILLTCTVPLTEVLGVIFFHEKFNASKGISLVLSIWGFLSYFYGEFKYTNNQENKSSSQLESHLITPHDDDIVC</sequence>